<dbReference type="PATRIC" id="fig|1397.4.peg.3738"/>
<sequence length="78" mass="9234">MSQNEDLKKEEAIEKVLLRPEAEEFLEMTKANFQFALTNGKIPVMKKVTLGKGNTHTYLFWKPDLEEFKKARDLYKRK</sequence>
<evidence type="ECO:0000313" key="2">
    <source>
        <dbReference type="EMBL" id="MBR8672429.1"/>
    </source>
</evidence>
<evidence type="ECO:0008006" key="4">
    <source>
        <dbReference type="Google" id="ProtNLM"/>
    </source>
</evidence>
<evidence type="ECO:0000313" key="1">
    <source>
        <dbReference type="EMBL" id="KLV21562.1"/>
    </source>
</evidence>
<accession>A0A0J1I6L9</accession>
<dbReference type="EMBL" id="JAGTPX010000041">
    <property type="protein sequence ID" value="MBR8672429.1"/>
    <property type="molecule type" value="Genomic_DNA"/>
</dbReference>
<gene>
    <name evidence="1" type="ORF">ABW02_23075</name>
    <name evidence="2" type="ORF">KD144_23120</name>
</gene>
<dbReference type="OrthoDB" id="9866500at2"/>
<dbReference type="AlphaFoldDB" id="A0A0J1I6L9"/>
<name>A0A0J1I6L9_NIACI</name>
<dbReference type="Proteomes" id="UP000036045">
    <property type="component" value="Unassembled WGS sequence"/>
</dbReference>
<protein>
    <recommendedName>
        <fullName evidence="4">DNA-binding protein</fullName>
    </recommendedName>
</protein>
<reference evidence="2" key="2">
    <citation type="submission" date="2021-04" db="EMBL/GenBank/DDBJ databases">
        <title>Genomic analysis of electroactive and textile dye degrading Bacillus circulans strain: DC10 isolated from constructed wetland-microbial fuel cells treating textile dye wastewaters.</title>
        <authorList>
            <person name="Patel D.U."/>
            <person name="Desai C.R."/>
        </authorList>
    </citation>
    <scope>NUCLEOTIDE SEQUENCE</scope>
    <source>
        <strain evidence="2">DC10</strain>
    </source>
</reference>
<dbReference type="RefSeq" id="WP_016204454.1">
    <property type="nucleotide sequence ID" value="NZ_JAGTPX020000007.1"/>
</dbReference>
<keyword evidence="3" id="KW-1185">Reference proteome</keyword>
<comment type="caution">
    <text evidence="1">The sequence shown here is derived from an EMBL/GenBank/DDBJ whole genome shotgun (WGS) entry which is preliminary data.</text>
</comment>
<evidence type="ECO:0000313" key="3">
    <source>
        <dbReference type="Proteomes" id="UP000036045"/>
    </source>
</evidence>
<proteinExistence type="predicted"/>
<reference evidence="1 3" key="1">
    <citation type="submission" date="2015-05" db="EMBL/GenBank/DDBJ databases">
        <title>Whole genome sequence and identification of bacterial endophytes from Costus igneus.</title>
        <authorList>
            <person name="Lee Y.P."/>
            <person name="Gan H.M."/>
            <person name="Eng W."/>
            <person name="Wheatley M.S."/>
            <person name="Caraballo A."/>
            <person name="Polter S."/>
            <person name="Savka M.A."/>
            <person name="Hudson A.O."/>
        </authorList>
    </citation>
    <scope>NUCLEOTIDE SEQUENCE [LARGE SCALE GENOMIC DNA]</scope>
    <source>
        <strain evidence="1 3">RIT379</strain>
    </source>
</reference>
<dbReference type="EMBL" id="LDPH01000037">
    <property type="protein sequence ID" value="KLV21562.1"/>
    <property type="molecule type" value="Genomic_DNA"/>
</dbReference>
<organism evidence="1 3">
    <name type="scientific">Niallia circulans</name>
    <name type="common">Bacillus circulans</name>
    <dbReference type="NCBI Taxonomy" id="1397"/>
    <lineage>
        <taxon>Bacteria</taxon>
        <taxon>Bacillati</taxon>
        <taxon>Bacillota</taxon>
        <taxon>Bacilli</taxon>
        <taxon>Bacillales</taxon>
        <taxon>Bacillaceae</taxon>
        <taxon>Niallia</taxon>
    </lineage>
</organism>